<accession>A0A8X7S376</accession>
<name>A0A8X7S376_BRACI</name>
<feature type="coiled-coil region" evidence="1">
    <location>
        <begin position="10"/>
        <end position="44"/>
    </location>
</feature>
<organism evidence="2 3">
    <name type="scientific">Brassica carinata</name>
    <name type="common">Ethiopian mustard</name>
    <name type="synonym">Abyssinian cabbage</name>
    <dbReference type="NCBI Taxonomy" id="52824"/>
    <lineage>
        <taxon>Eukaryota</taxon>
        <taxon>Viridiplantae</taxon>
        <taxon>Streptophyta</taxon>
        <taxon>Embryophyta</taxon>
        <taxon>Tracheophyta</taxon>
        <taxon>Spermatophyta</taxon>
        <taxon>Magnoliopsida</taxon>
        <taxon>eudicotyledons</taxon>
        <taxon>Gunneridae</taxon>
        <taxon>Pentapetalae</taxon>
        <taxon>rosids</taxon>
        <taxon>malvids</taxon>
        <taxon>Brassicales</taxon>
        <taxon>Brassicaceae</taxon>
        <taxon>Brassiceae</taxon>
        <taxon>Brassica</taxon>
    </lineage>
</organism>
<keyword evidence="3" id="KW-1185">Reference proteome</keyword>
<protein>
    <submittedName>
        <fullName evidence="2">Uncharacterized protein</fullName>
    </submittedName>
</protein>
<evidence type="ECO:0000256" key="1">
    <source>
        <dbReference type="SAM" id="Coils"/>
    </source>
</evidence>
<evidence type="ECO:0000313" key="2">
    <source>
        <dbReference type="EMBL" id="KAG2298872.1"/>
    </source>
</evidence>
<sequence length="96" mass="10808">MVTVEEHDELPKATQIEDELQRQLDSLQNQVTELHKARERAAHLLEISLEDWTALAGLVRLDEWMQGNTLVSLPAAGRTDGWICAGPMLGLNRHLL</sequence>
<keyword evidence="1" id="KW-0175">Coiled coil</keyword>
<dbReference type="Proteomes" id="UP000886595">
    <property type="component" value="Unassembled WGS sequence"/>
</dbReference>
<proteinExistence type="predicted"/>
<dbReference type="AlphaFoldDB" id="A0A8X7S376"/>
<dbReference type="EMBL" id="JAAMPC010000008">
    <property type="protein sequence ID" value="KAG2298872.1"/>
    <property type="molecule type" value="Genomic_DNA"/>
</dbReference>
<comment type="caution">
    <text evidence="2">The sequence shown here is derived from an EMBL/GenBank/DDBJ whole genome shotgun (WGS) entry which is preliminary data.</text>
</comment>
<gene>
    <name evidence="2" type="ORF">Bca52824_035344</name>
</gene>
<reference evidence="2 3" key="1">
    <citation type="submission" date="2020-02" db="EMBL/GenBank/DDBJ databases">
        <authorList>
            <person name="Ma Q."/>
            <person name="Huang Y."/>
            <person name="Song X."/>
            <person name="Pei D."/>
        </authorList>
    </citation>
    <scope>NUCLEOTIDE SEQUENCE [LARGE SCALE GENOMIC DNA]</scope>
    <source>
        <strain evidence="2">Sxm20200214</strain>
        <tissue evidence="2">Leaf</tissue>
    </source>
</reference>
<evidence type="ECO:0000313" key="3">
    <source>
        <dbReference type="Proteomes" id="UP000886595"/>
    </source>
</evidence>